<sequence>MHEGNEASSDRTTIRRMPDRGFYDLATIHSILDEGLLAHVGMTTEQGPVVIPMLYGRDEENLFLHGSPASRLLREGGGVELCVTVSLIDGLVIARSLFHHSMNYRSVVVMGEASPIEDLDARSRALDLISDHVIPGRVAGTRPHHEKEVRGTLVLSMSLTEASAKVRTGPPVDDEEDHELDTWAGVLPLGIGVGTPIPDPQLREGITPPAHILQWRR</sequence>
<dbReference type="Pfam" id="PF12900">
    <property type="entry name" value="Pyridox_ox_2"/>
    <property type="match status" value="1"/>
</dbReference>
<organism evidence="1">
    <name type="scientific">marine metagenome</name>
    <dbReference type="NCBI Taxonomy" id="408172"/>
    <lineage>
        <taxon>unclassified sequences</taxon>
        <taxon>metagenomes</taxon>
        <taxon>ecological metagenomes</taxon>
    </lineage>
</organism>
<name>A0A381PZJ5_9ZZZZ</name>
<protein>
    <recommendedName>
        <fullName evidence="2">Flavin-nucleotide-binding protein</fullName>
    </recommendedName>
</protein>
<proteinExistence type="predicted"/>
<evidence type="ECO:0000313" key="1">
    <source>
        <dbReference type="EMBL" id="SUZ72465.1"/>
    </source>
</evidence>
<dbReference type="PANTHER" id="PTHR34071">
    <property type="entry name" value="5-NITROIMIDAZOLE ANTIBIOTICS RESISTANCE PROTEIN, NIMA-FAMILY-RELATED PROTEIN-RELATED"/>
    <property type="match status" value="1"/>
</dbReference>
<dbReference type="InterPro" id="IPR024747">
    <property type="entry name" value="Pyridox_Oxase-rel"/>
</dbReference>
<dbReference type="InterPro" id="IPR012349">
    <property type="entry name" value="Split_barrel_FMN-bd"/>
</dbReference>
<dbReference type="Gene3D" id="2.30.110.10">
    <property type="entry name" value="Electron Transport, Fmn-binding Protein, Chain A"/>
    <property type="match status" value="1"/>
</dbReference>
<dbReference type="AlphaFoldDB" id="A0A381PZJ5"/>
<reference evidence="1" key="1">
    <citation type="submission" date="2018-05" db="EMBL/GenBank/DDBJ databases">
        <authorList>
            <person name="Lanie J.A."/>
            <person name="Ng W.-L."/>
            <person name="Kazmierczak K.M."/>
            <person name="Andrzejewski T.M."/>
            <person name="Davidsen T.M."/>
            <person name="Wayne K.J."/>
            <person name="Tettelin H."/>
            <person name="Glass J.I."/>
            <person name="Rusch D."/>
            <person name="Podicherti R."/>
            <person name="Tsui H.-C.T."/>
            <person name="Winkler M.E."/>
        </authorList>
    </citation>
    <scope>NUCLEOTIDE SEQUENCE</scope>
</reference>
<evidence type="ECO:0008006" key="2">
    <source>
        <dbReference type="Google" id="ProtNLM"/>
    </source>
</evidence>
<gene>
    <name evidence="1" type="ORF">METZ01_LOCUS25319</name>
</gene>
<dbReference type="SUPFAM" id="SSF50475">
    <property type="entry name" value="FMN-binding split barrel"/>
    <property type="match status" value="1"/>
</dbReference>
<dbReference type="EMBL" id="UINC01001150">
    <property type="protein sequence ID" value="SUZ72465.1"/>
    <property type="molecule type" value="Genomic_DNA"/>
</dbReference>
<dbReference type="PANTHER" id="PTHR34071:SF2">
    <property type="entry name" value="FLAVIN-NUCLEOTIDE-BINDING PROTEIN"/>
    <property type="match status" value="1"/>
</dbReference>
<accession>A0A381PZJ5</accession>